<feature type="compositionally biased region" description="Polar residues" evidence="1">
    <location>
        <begin position="1"/>
        <end position="18"/>
    </location>
</feature>
<evidence type="ECO:0000313" key="3">
    <source>
        <dbReference type="Proteomes" id="UP001054837"/>
    </source>
</evidence>
<protein>
    <submittedName>
        <fullName evidence="2">Uncharacterized protein</fullName>
    </submittedName>
</protein>
<evidence type="ECO:0000313" key="2">
    <source>
        <dbReference type="EMBL" id="GIY25570.1"/>
    </source>
</evidence>
<gene>
    <name evidence="2" type="primary">AVEN_230901_1</name>
    <name evidence="2" type="ORF">CDAR_262871</name>
</gene>
<reference evidence="2 3" key="1">
    <citation type="submission" date="2021-06" db="EMBL/GenBank/DDBJ databases">
        <title>Caerostris darwini draft genome.</title>
        <authorList>
            <person name="Kono N."/>
            <person name="Arakawa K."/>
        </authorList>
    </citation>
    <scope>NUCLEOTIDE SEQUENCE [LARGE SCALE GENOMIC DNA]</scope>
</reference>
<evidence type="ECO:0000256" key="1">
    <source>
        <dbReference type="SAM" id="MobiDB-lite"/>
    </source>
</evidence>
<comment type="caution">
    <text evidence="2">The sequence shown here is derived from an EMBL/GenBank/DDBJ whole genome shotgun (WGS) entry which is preliminary data.</text>
</comment>
<feature type="compositionally biased region" description="Polar residues" evidence="1">
    <location>
        <begin position="145"/>
        <end position="176"/>
    </location>
</feature>
<feature type="region of interest" description="Disordered" evidence="1">
    <location>
        <begin position="141"/>
        <end position="176"/>
    </location>
</feature>
<feature type="region of interest" description="Disordered" evidence="1">
    <location>
        <begin position="1"/>
        <end position="48"/>
    </location>
</feature>
<keyword evidence="3" id="KW-1185">Reference proteome</keyword>
<organism evidence="2 3">
    <name type="scientific">Caerostris darwini</name>
    <dbReference type="NCBI Taxonomy" id="1538125"/>
    <lineage>
        <taxon>Eukaryota</taxon>
        <taxon>Metazoa</taxon>
        <taxon>Ecdysozoa</taxon>
        <taxon>Arthropoda</taxon>
        <taxon>Chelicerata</taxon>
        <taxon>Arachnida</taxon>
        <taxon>Araneae</taxon>
        <taxon>Araneomorphae</taxon>
        <taxon>Entelegynae</taxon>
        <taxon>Araneoidea</taxon>
        <taxon>Araneidae</taxon>
        <taxon>Caerostris</taxon>
    </lineage>
</organism>
<dbReference type="AlphaFoldDB" id="A0AAV4RVW0"/>
<accession>A0AAV4RVW0</accession>
<dbReference type="EMBL" id="BPLQ01006841">
    <property type="protein sequence ID" value="GIY25570.1"/>
    <property type="molecule type" value="Genomic_DNA"/>
</dbReference>
<proteinExistence type="predicted"/>
<name>A0AAV4RVW0_9ARAC</name>
<dbReference type="Proteomes" id="UP001054837">
    <property type="component" value="Unassembled WGS sequence"/>
</dbReference>
<feature type="compositionally biased region" description="Low complexity" evidence="1">
    <location>
        <begin position="30"/>
        <end position="43"/>
    </location>
</feature>
<sequence>MPTDALASSSTGPNNTALPKTDRGTPDAESSSSPSISPHSPSPGRGFATLLAPTFGGLRVNSVAPFSPPPGLERFSPASSNPAIKQMELMTRNYSDFMRCLAAKYNQNNAQENFPLPQNNGLMRGYETSFPYKGVSPFLLRNTDNDGNGSGTLTTGINRKLDNQTSPNSSETRNNCNSITNSNVSLSGGTCGISDFSSSQTLLNLVRTASAQSASQLENYLKGAVKRNADGESRLDPLDLTVGTPVKRPKLDIGGGRGDLFNVDTEAALTATGDNSGIARTIPLGSAKPSWLSLIDKRMHSSPMSSSRTSPKIQSTERSRCPSLCVEKSCSSQSEASELSHWTVDDVVKFVSSVDTCSEYAELLHDTNQSAISSSYVFGLLLSWSVNGCSRSTPSTLHMERPY</sequence>